<feature type="domain" description="UBX" evidence="2">
    <location>
        <begin position="80"/>
        <end position="155"/>
    </location>
</feature>
<gene>
    <name evidence="3" type="ORF">INT48_003651</name>
</gene>
<keyword evidence="4" id="KW-1185">Reference proteome</keyword>
<protein>
    <recommendedName>
        <fullName evidence="2">UBX domain-containing protein</fullName>
    </recommendedName>
</protein>
<comment type="caution">
    <text evidence="3">The sequence shown here is derived from an EMBL/GenBank/DDBJ whole genome shotgun (WGS) entry which is preliminary data.</text>
</comment>
<dbReference type="SUPFAM" id="SSF54236">
    <property type="entry name" value="Ubiquitin-like"/>
    <property type="match status" value="1"/>
</dbReference>
<accession>A0A8H7VWM6</accession>
<dbReference type="InterPro" id="IPR029071">
    <property type="entry name" value="Ubiquitin-like_domsf"/>
</dbReference>
<dbReference type="AlphaFoldDB" id="A0A8H7VWM6"/>
<reference evidence="3" key="1">
    <citation type="submission" date="2021-01" db="EMBL/GenBank/DDBJ databases">
        <title>Metabolic potential, ecology and presence of endohyphal bacteria is reflected in genomic diversity of Mucoromycotina.</title>
        <authorList>
            <person name="Muszewska A."/>
            <person name="Okrasinska A."/>
            <person name="Steczkiewicz K."/>
            <person name="Drgas O."/>
            <person name="Orlowska M."/>
            <person name="Perlinska-Lenart U."/>
            <person name="Aleksandrzak-Piekarczyk T."/>
            <person name="Szatraj K."/>
            <person name="Zielenkiewicz U."/>
            <person name="Pilsyk S."/>
            <person name="Malc E."/>
            <person name="Mieczkowski P."/>
            <person name="Kruszewska J.S."/>
            <person name="Biernat P."/>
            <person name="Pawlowska J."/>
        </authorList>
    </citation>
    <scope>NUCLEOTIDE SEQUENCE</scope>
    <source>
        <strain evidence="3">WA0000018081</strain>
    </source>
</reference>
<dbReference type="CDD" id="cd16118">
    <property type="entry name" value="UBX2_UBXN9"/>
    <property type="match status" value="1"/>
</dbReference>
<dbReference type="Gene3D" id="3.10.20.90">
    <property type="entry name" value="Phosphatidylinositol 3-kinase Catalytic Subunit, Chain A, domain 1"/>
    <property type="match status" value="1"/>
</dbReference>
<dbReference type="InterPro" id="IPR001012">
    <property type="entry name" value="UBX_dom"/>
</dbReference>
<dbReference type="GO" id="GO:0005634">
    <property type="term" value="C:nucleus"/>
    <property type="evidence" value="ECO:0007669"/>
    <property type="project" value="TreeGrafter"/>
</dbReference>
<evidence type="ECO:0000313" key="3">
    <source>
        <dbReference type="EMBL" id="KAG2231413.1"/>
    </source>
</evidence>
<dbReference type="EMBL" id="JAEPRE010000152">
    <property type="protein sequence ID" value="KAG2231413.1"/>
    <property type="molecule type" value="Genomic_DNA"/>
</dbReference>
<dbReference type="Pfam" id="PF00789">
    <property type="entry name" value="UBX"/>
    <property type="match status" value="1"/>
</dbReference>
<evidence type="ECO:0000259" key="2">
    <source>
        <dbReference type="PROSITE" id="PS50033"/>
    </source>
</evidence>
<evidence type="ECO:0000313" key="4">
    <source>
        <dbReference type="Proteomes" id="UP000613177"/>
    </source>
</evidence>
<dbReference type="PANTHER" id="PTHR46467">
    <property type="entry name" value="TETHER CONTAINING UBX DOMAIN FOR GLUT4"/>
    <property type="match status" value="1"/>
</dbReference>
<dbReference type="GO" id="GO:0006886">
    <property type="term" value="P:intracellular protein transport"/>
    <property type="evidence" value="ECO:0007669"/>
    <property type="project" value="TreeGrafter"/>
</dbReference>
<dbReference type="PROSITE" id="PS50033">
    <property type="entry name" value="UBX"/>
    <property type="match status" value="1"/>
</dbReference>
<name>A0A8H7VWM6_9FUNG</name>
<feature type="compositionally biased region" description="Low complexity" evidence="1">
    <location>
        <begin position="187"/>
        <end position="201"/>
    </location>
</feature>
<sequence>MSTTTDAATVTIEPIDRQLKILSPPKNASQIPDLPETAYKLEANEIKQLYQSTVERRQNLENKPLKTQKMRDGEEQEKLKKYPRTTIRIRMPDHTIVQAVFQSRERVSELYEFTKSLLETPDRKFVLCLPPRTKLIEPTLTLFKAGLSPASNVLFGWIEQGEKGNNDLKQEYLDMRQELTTAAPVQSSIPATSTSSSTSSESKPKSKAVPKWLQKGLFNKK</sequence>
<dbReference type="PANTHER" id="PTHR46467:SF1">
    <property type="entry name" value="TETHER CONTAINING UBX DOMAIN FOR GLUT4"/>
    <property type="match status" value="1"/>
</dbReference>
<proteinExistence type="predicted"/>
<dbReference type="GO" id="GO:0012506">
    <property type="term" value="C:vesicle membrane"/>
    <property type="evidence" value="ECO:0007669"/>
    <property type="project" value="TreeGrafter"/>
</dbReference>
<feature type="region of interest" description="Disordered" evidence="1">
    <location>
        <begin position="181"/>
        <end position="221"/>
    </location>
</feature>
<dbReference type="Proteomes" id="UP000613177">
    <property type="component" value="Unassembled WGS sequence"/>
</dbReference>
<dbReference type="GO" id="GO:0005737">
    <property type="term" value="C:cytoplasm"/>
    <property type="evidence" value="ECO:0007669"/>
    <property type="project" value="TreeGrafter"/>
</dbReference>
<organism evidence="3 4">
    <name type="scientific">Thamnidium elegans</name>
    <dbReference type="NCBI Taxonomy" id="101142"/>
    <lineage>
        <taxon>Eukaryota</taxon>
        <taxon>Fungi</taxon>
        <taxon>Fungi incertae sedis</taxon>
        <taxon>Mucoromycota</taxon>
        <taxon>Mucoromycotina</taxon>
        <taxon>Mucoromycetes</taxon>
        <taxon>Mucorales</taxon>
        <taxon>Mucorineae</taxon>
        <taxon>Mucoraceae</taxon>
        <taxon>Thamnidium</taxon>
    </lineage>
</organism>
<evidence type="ECO:0000256" key="1">
    <source>
        <dbReference type="SAM" id="MobiDB-lite"/>
    </source>
</evidence>